<evidence type="ECO:0000313" key="1">
    <source>
        <dbReference type="EMBL" id="MBY24246.1"/>
    </source>
</evidence>
<reference evidence="1" key="1">
    <citation type="submission" date="2018-04" db="EMBL/GenBank/DDBJ databases">
        <title>Transcriptome of Schizaphis graminum biotype I.</title>
        <authorList>
            <person name="Scully E.D."/>
            <person name="Geib S.M."/>
            <person name="Palmer N.A."/>
            <person name="Koch K."/>
            <person name="Bradshaw J."/>
            <person name="Heng-Moss T."/>
            <person name="Sarath G."/>
        </authorList>
    </citation>
    <scope>NUCLEOTIDE SEQUENCE</scope>
</reference>
<gene>
    <name evidence="1" type="ORF">g.5494</name>
</gene>
<organism evidence="1">
    <name type="scientific">Schizaphis graminum</name>
    <name type="common">Green bug aphid</name>
    <dbReference type="NCBI Taxonomy" id="13262"/>
    <lineage>
        <taxon>Eukaryota</taxon>
        <taxon>Metazoa</taxon>
        <taxon>Ecdysozoa</taxon>
        <taxon>Arthropoda</taxon>
        <taxon>Hexapoda</taxon>
        <taxon>Insecta</taxon>
        <taxon>Pterygota</taxon>
        <taxon>Neoptera</taxon>
        <taxon>Paraneoptera</taxon>
        <taxon>Hemiptera</taxon>
        <taxon>Sternorrhyncha</taxon>
        <taxon>Aphidomorpha</taxon>
        <taxon>Aphidoidea</taxon>
        <taxon>Aphididae</taxon>
        <taxon>Aphidini</taxon>
        <taxon>Schizaphis</taxon>
    </lineage>
</organism>
<accession>A0A2S2P5S2</accession>
<dbReference type="AlphaFoldDB" id="A0A2S2P5S2"/>
<sequence length="138" mass="15774">MNNNALGGEGRKQRWRWRRYRSGGGGGVPPENITHPCLTPSPGKRAPCSHPFNSLAGFRIIMRLVAPHNATFQQTIHILYKYWDLSNLCSRIALLLRPLTTRTPYTALRPAARFAPHSCLPILRTFYEFNLQRLVYIS</sequence>
<name>A0A2S2P5S2_SCHGA</name>
<protein>
    <submittedName>
        <fullName evidence="1">Uncharacterized protein</fullName>
    </submittedName>
</protein>
<dbReference type="EMBL" id="GGMR01011627">
    <property type="protein sequence ID" value="MBY24246.1"/>
    <property type="molecule type" value="Transcribed_RNA"/>
</dbReference>
<proteinExistence type="predicted"/>